<feature type="transmembrane region" description="Helical" evidence="6">
    <location>
        <begin position="40"/>
        <end position="66"/>
    </location>
</feature>
<dbReference type="KEGG" id="kyr:CVV65_12185"/>
<evidence type="ECO:0000256" key="5">
    <source>
        <dbReference type="ARBA" id="ARBA00023136"/>
    </source>
</evidence>
<evidence type="ECO:0000256" key="2">
    <source>
        <dbReference type="ARBA" id="ARBA00008053"/>
    </source>
</evidence>
<dbReference type="Proteomes" id="UP000231932">
    <property type="component" value="Chromosome"/>
</dbReference>
<evidence type="ECO:0000313" key="7">
    <source>
        <dbReference type="EMBL" id="ATY85592.1"/>
    </source>
</evidence>
<evidence type="ECO:0000256" key="6">
    <source>
        <dbReference type="SAM" id="Phobius"/>
    </source>
</evidence>
<evidence type="ECO:0000256" key="1">
    <source>
        <dbReference type="ARBA" id="ARBA00004308"/>
    </source>
</evidence>
<dbReference type="OrthoDB" id="9787430at2"/>
<keyword evidence="5 6" id="KW-0472">Membrane</keyword>
<proteinExistence type="inferred from homology"/>
<comment type="subcellular location">
    <subcellularLocation>
        <location evidence="1">Endomembrane system</location>
    </subcellularLocation>
</comment>
<evidence type="ECO:0000256" key="3">
    <source>
        <dbReference type="ARBA" id="ARBA00022692"/>
    </source>
</evidence>
<organism evidence="7 8">
    <name type="scientific">Kyrpidia spormannii</name>
    <dbReference type="NCBI Taxonomy" id="2055160"/>
    <lineage>
        <taxon>Bacteria</taxon>
        <taxon>Bacillati</taxon>
        <taxon>Bacillota</taxon>
        <taxon>Bacilli</taxon>
        <taxon>Bacillales</taxon>
        <taxon>Alicyclobacillaceae</taxon>
        <taxon>Kyrpidia</taxon>
    </lineage>
</organism>
<dbReference type="InterPro" id="IPR007383">
    <property type="entry name" value="DUF445"/>
</dbReference>
<dbReference type="PANTHER" id="PTHR35791">
    <property type="entry name" value="UPF0754 MEMBRANE PROTEIN YHEB"/>
    <property type="match status" value="1"/>
</dbReference>
<feature type="transmembrane region" description="Helical" evidence="6">
    <location>
        <begin position="392"/>
        <end position="413"/>
    </location>
</feature>
<keyword evidence="3 6" id="KW-0812">Transmembrane</keyword>
<gene>
    <name evidence="7" type="ORF">CVV65_12185</name>
</gene>
<protein>
    <recommendedName>
        <fullName evidence="9">DUF445 domain-containing protein</fullName>
    </recommendedName>
</protein>
<keyword evidence="8" id="KW-1185">Reference proteome</keyword>
<evidence type="ECO:0000256" key="4">
    <source>
        <dbReference type="ARBA" id="ARBA00022989"/>
    </source>
</evidence>
<dbReference type="GO" id="GO:0012505">
    <property type="term" value="C:endomembrane system"/>
    <property type="evidence" value="ECO:0007669"/>
    <property type="project" value="UniProtKB-SubCell"/>
</dbReference>
<keyword evidence="4 6" id="KW-1133">Transmembrane helix</keyword>
<dbReference type="PANTHER" id="PTHR35791:SF1">
    <property type="entry name" value="UPF0754 MEMBRANE PROTEIN YHEB"/>
    <property type="match status" value="1"/>
</dbReference>
<evidence type="ECO:0008006" key="9">
    <source>
        <dbReference type="Google" id="ProtNLM"/>
    </source>
</evidence>
<reference evidence="8" key="1">
    <citation type="submission" date="2017-11" db="EMBL/GenBank/DDBJ databases">
        <title>Complete Genome Sequence of Kyrpidia sp. Strain EA-1, a thermophilic, hydrogen-oxidizing Bacterium, isolated from the Azores.</title>
        <authorList>
            <person name="Reiner J.E."/>
            <person name="Lapp C.J."/>
            <person name="Bunk B."/>
            <person name="Gescher J."/>
        </authorList>
    </citation>
    <scope>NUCLEOTIDE SEQUENCE [LARGE SCALE GENOMIC DNA]</scope>
    <source>
        <strain evidence="8">EA-1</strain>
    </source>
</reference>
<dbReference type="Pfam" id="PF04286">
    <property type="entry name" value="DUF445"/>
    <property type="match status" value="1"/>
</dbReference>
<sequence length="417" mass="46811">MNLPGRNATVRRLTFVVKPSIVYNQIDGQLRNAEWSPLHLFQVVLSVVTGAFIGLVTNGLAIAMLFRPWHPWRIGRWRVPLTPGLIPRRREEIAHRLGEIVQEHLLPADSVQKALRTMDMEGAFREALDHLAAWVEAEGVVRLANEVADWAEGCRSVGRRDAPEESETEQAVFPGVERGGVSRDLFARFVPGLVRRLADSVEGAALIRELIGRGLEFAAAATQDLKVRRGLAEEIQRWLQHQGWLGRLAGALSAEDRVAEELLRALRDWLTAPGTAGAVEGWVVKELLPGVAGLLEQRPSGAAPRLIREVVCEQLADREWVEAQLGEAWRWVDKRRDRWEPRLRTWILTRVDILLPHLWRRVPLARMVEEQVNRFPLPELERLILDVARKELAMITWMGAVLGGLVGLAQAAVATLG</sequence>
<dbReference type="AlphaFoldDB" id="A0A2K8NAX6"/>
<comment type="similarity">
    <text evidence="2">Belongs to the UPF0754 family.</text>
</comment>
<name>A0A2K8NAX6_9BACL</name>
<accession>A0A2K8NAX6</accession>
<dbReference type="RefSeq" id="WP_100668359.1">
    <property type="nucleotide sequence ID" value="NZ_CP024955.1"/>
</dbReference>
<dbReference type="EMBL" id="CP024955">
    <property type="protein sequence ID" value="ATY85592.1"/>
    <property type="molecule type" value="Genomic_DNA"/>
</dbReference>
<evidence type="ECO:0000313" key="8">
    <source>
        <dbReference type="Proteomes" id="UP000231932"/>
    </source>
</evidence>